<dbReference type="EC" id="3.2.1.23" evidence="9"/>
<proteinExistence type="inferred from homology"/>
<protein>
    <submittedName>
        <fullName evidence="9">Beta-galactosidase</fullName>
        <ecNumber evidence="9">3.2.1.23</ecNumber>
    </submittedName>
</protein>
<evidence type="ECO:0000259" key="7">
    <source>
        <dbReference type="Pfam" id="PF16355"/>
    </source>
</evidence>
<comment type="similarity">
    <text evidence="1">Belongs to the glycosyl hydrolase 2 family.</text>
</comment>
<dbReference type="InterPro" id="IPR013783">
    <property type="entry name" value="Ig-like_fold"/>
</dbReference>
<evidence type="ECO:0000259" key="5">
    <source>
        <dbReference type="Pfam" id="PF02836"/>
    </source>
</evidence>
<dbReference type="InterPro" id="IPR040605">
    <property type="entry name" value="Glyco_hydro2_dom5"/>
</dbReference>
<dbReference type="Pfam" id="PF16355">
    <property type="entry name" value="DUF4982"/>
    <property type="match status" value="1"/>
</dbReference>
<sequence length="780" mass="86713">MGLTLALSIPASAQLSFGQAEKINDGWSFSLNDKQAQTVDLPHDWSIKLPLSPSLASATGYLPGGVGWYRKTLTVPDDKGARPLVYLYFEGVYNRSEVFVNGQSVGSRPNGYISFAFDITPYIQYGKENQIAVRVDHSQEIDSRWYTGSGIYRDVWLIYAPPTHIAQWGVFAYPKMVTRKSAILGIEIEIENGSKVNNNLTVNNELISPEGTVVAQSAKKLAVAAGQKNKLTLDLTVKNPQLWSLNSPRLYQLKTTVLQDGKVIDETTTSTGIRSFTFDPNKGFALNGEKLKMKGVCIHHDAGVLGSAVLKEVWSRRLQTLKEIGVNAIRTSHNPQAPDVYDLCDELGLLVLNEAYDEWEFPKNKWIEGWNVGTPGHQGSFDIFEKWGEQDLADMVRRDRNHVSVFAWSIGNEVDYPNDPYSHPILDGNNADFTQPLLGGYKKDAPDANRLGGIAKRLSAVVKQYDKSRPVTAGLAGVAMSNETEYPGALDITGYNYTESRYLSDHKKYPNRIIFGSETRHDLDAWKAVTDNEHIFGQFIWTGIDYLGESGKWPARGFNSGMVDFGGCIKPRGYYRQSLWSDKPMIYIGTTDILPVWNFEEGQTVRVTAYTNAAKAKLELNGKPIGAIQNYNEQTGIIQWDIPYQSGKLEAMGLDKNDKEIARYTILSSKQPYALRIETAEKNIAQNKGLAQIVVQVVDENGVPVVLSDNEITCQVTGPAKLLGLEASNNQDMGDYTDNKQRAYHGRLLAYIQATGEAGEIKVQFSSPWLKGVETTLNMK</sequence>
<dbReference type="Gene3D" id="2.60.120.260">
    <property type="entry name" value="Galactose-binding domain-like"/>
    <property type="match status" value="1"/>
</dbReference>
<dbReference type="GO" id="GO:0004565">
    <property type="term" value="F:beta-galactosidase activity"/>
    <property type="evidence" value="ECO:0007669"/>
    <property type="project" value="UniProtKB-EC"/>
</dbReference>
<dbReference type="PRINTS" id="PR00132">
    <property type="entry name" value="GLHYDRLASE2"/>
</dbReference>
<dbReference type="SUPFAM" id="SSF49785">
    <property type="entry name" value="Galactose-binding domain-like"/>
    <property type="match status" value="1"/>
</dbReference>
<evidence type="ECO:0000256" key="3">
    <source>
        <dbReference type="ARBA" id="ARBA00023295"/>
    </source>
</evidence>
<evidence type="ECO:0000259" key="6">
    <source>
        <dbReference type="Pfam" id="PF02837"/>
    </source>
</evidence>
<accession>A0A5M8NS75</accession>
<gene>
    <name evidence="9" type="ORF">EZS26_003996</name>
</gene>
<dbReference type="InterPro" id="IPR036156">
    <property type="entry name" value="Beta-gal/glucu_dom_sf"/>
</dbReference>
<evidence type="ECO:0000313" key="10">
    <source>
        <dbReference type="Proteomes" id="UP000324575"/>
    </source>
</evidence>
<dbReference type="Pfam" id="PF00703">
    <property type="entry name" value="Glyco_hydro_2"/>
    <property type="match status" value="1"/>
</dbReference>
<dbReference type="InterPro" id="IPR032311">
    <property type="entry name" value="DUF4982"/>
</dbReference>
<dbReference type="PANTHER" id="PTHR42732:SF1">
    <property type="entry name" value="BETA-MANNOSIDASE"/>
    <property type="match status" value="1"/>
</dbReference>
<evidence type="ECO:0000259" key="8">
    <source>
        <dbReference type="Pfam" id="PF18565"/>
    </source>
</evidence>
<keyword evidence="3 9" id="KW-0326">Glycosidase</keyword>
<evidence type="ECO:0000313" key="9">
    <source>
        <dbReference type="EMBL" id="KAA6299866.1"/>
    </source>
</evidence>
<dbReference type="InterPro" id="IPR008979">
    <property type="entry name" value="Galactose-bd-like_sf"/>
</dbReference>
<organism evidence="9 10">
    <name type="scientific">Candidatus Ordinivivax streblomastigis</name>
    <dbReference type="NCBI Taxonomy" id="2540710"/>
    <lineage>
        <taxon>Bacteria</taxon>
        <taxon>Pseudomonadati</taxon>
        <taxon>Bacteroidota</taxon>
        <taxon>Bacteroidia</taxon>
        <taxon>Bacteroidales</taxon>
        <taxon>Candidatus Ordinivivax</taxon>
    </lineage>
</organism>
<feature type="domain" description="Glycoside hydrolase family 2 immunoglobulin-like beta-sandwich" evidence="4">
    <location>
        <begin position="163"/>
        <end position="274"/>
    </location>
</feature>
<dbReference type="Gene3D" id="3.20.20.80">
    <property type="entry name" value="Glycosidases"/>
    <property type="match status" value="1"/>
</dbReference>
<feature type="domain" description="DUF4982" evidence="7">
    <location>
        <begin position="602"/>
        <end position="662"/>
    </location>
</feature>
<evidence type="ECO:0000256" key="1">
    <source>
        <dbReference type="ARBA" id="ARBA00007401"/>
    </source>
</evidence>
<dbReference type="EMBL" id="SNRX01000205">
    <property type="protein sequence ID" value="KAA6299866.1"/>
    <property type="molecule type" value="Genomic_DNA"/>
</dbReference>
<dbReference type="GO" id="GO:0005975">
    <property type="term" value="P:carbohydrate metabolic process"/>
    <property type="evidence" value="ECO:0007669"/>
    <property type="project" value="InterPro"/>
</dbReference>
<dbReference type="InterPro" id="IPR006103">
    <property type="entry name" value="Glyco_hydro_2_cat"/>
</dbReference>
<keyword evidence="2 9" id="KW-0378">Hydrolase</keyword>
<dbReference type="InterPro" id="IPR006104">
    <property type="entry name" value="Glyco_hydro_2_N"/>
</dbReference>
<dbReference type="Pfam" id="PF02837">
    <property type="entry name" value="Glyco_hydro_2_N"/>
    <property type="match status" value="1"/>
</dbReference>
<dbReference type="InterPro" id="IPR006102">
    <property type="entry name" value="Ig-like_GH2"/>
</dbReference>
<dbReference type="Pfam" id="PF18565">
    <property type="entry name" value="Glyco_hydro2_C5"/>
    <property type="match status" value="1"/>
</dbReference>
<comment type="caution">
    <text evidence="9">The sequence shown here is derived from an EMBL/GenBank/DDBJ whole genome shotgun (WGS) entry which is preliminary data.</text>
</comment>
<name>A0A5M8NS75_9BACT</name>
<evidence type="ECO:0000256" key="2">
    <source>
        <dbReference type="ARBA" id="ARBA00022801"/>
    </source>
</evidence>
<dbReference type="Pfam" id="PF02836">
    <property type="entry name" value="Glyco_hydro_2_C"/>
    <property type="match status" value="1"/>
</dbReference>
<evidence type="ECO:0000259" key="4">
    <source>
        <dbReference type="Pfam" id="PF00703"/>
    </source>
</evidence>
<dbReference type="InterPro" id="IPR051913">
    <property type="entry name" value="GH2_Domain-Containing"/>
</dbReference>
<dbReference type="InterPro" id="IPR006101">
    <property type="entry name" value="Glyco_hydro_2"/>
</dbReference>
<dbReference type="Gene3D" id="2.60.40.10">
    <property type="entry name" value="Immunoglobulins"/>
    <property type="match status" value="3"/>
</dbReference>
<reference evidence="9 10" key="1">
    <citation type="submission" date="2019-03" db="EMBL/GenBank/DDBJ databases">
        <title>Single cell metagenomics reveals metabolic interactions within the superorganism composed of flagellate Streblomastix strix and complex community of Bacteroidetes bacteria on its surface.</title>
        <authorList>
            <person name="Treitli S.C."/>
            <person name="Kolisko M."/>
            <person name="Husnik F."/>
            <person name="Keeling P."/>
            <person name="Hampl V."/>
        </authorList>
    </citation>
    <scope>NUCLEOTIDE SEQUENCE [LARGE SCALE GENOMIC DNA]</scope>
    <source>
        <strain evidence="9">St1</strain>
    </source>
</reference>
<dbReference type="AlphaFoldDB" id="A0A5M8NS75"/>
<dbReference type="Proteomes" id="UP000324575">
    <property type="component" value="Unassembled WGS sequence"/>
</dbReference>
<dbReference type="SUPFAM" id="SSF51445">
    <property type="entry name" value="(Trans)glycosidases"/>
    <property type="match status" value="1"/>
</dbReference>
<dbReference type="SUPFAM" id="SSF49303">
    <property type="entry name" value="beta-Galactosidase/glucuronidase domain"/>
    <property type="match status" value="1"/>
</dbReference>
<dbReference type="PANTHER" id="PTHR42732">
    <property type="entry name" value="BETA-GALACTOSIDASE"/>
    <property type="match status" value="1"/>
</dbReference>
<dbReference type="InterPro" id="IPR017853">
    <property type="entry name" value="GH"/>
</dbReference>
<feature type="domain" description="Glycoside hydrolase family 2" evidence="8">
    <location>
        <begin position="681"/>
        <end position="774"/>
    </location>
</feature>
<feature type="domain" description="Glycosyl hydrolases family 2 sugar binding" evidence="6">
    <location>
        <begin position="35"/>
        <end position="161"/>
    </location>
</feature>
<feature type="domain" description="Glycoside hydrolase family 2 catalytic" evidence="5">
    <location>
        <begin position="282"/>
        <end position="472"/>
    </location>
</feature>